<accession>A0A5J4KX65</accession>
<dbReference type="NCBIfam" id="TIGR04336">
    <property type="entry name" value="AmmeMemoSam_B"/>
    <property type="match status" value="1"/>
</dbReference>
<comment type="similarity">
    <text evidence="1">Belongs to the MEMO1 family.</text>
</comment>
<dbReference type="PANTHER" id="PTHR11060">
    <property type="entry name" value="PROTEIN MEMO1"/>
    <property type="match status" value="1"/>
</dbReference>
<dbReference type="CDD" id="cd07361">
    <property type="entry name" value="MEMO_like"/>
    <property type="match status" value="1"/>
</dbReference>
<dbReference type="AlphaFoldDB" id="A0A5J4KX65"/>
<proteinExistence type="inferred from homology"/>
<dbReference type="Pfam" id="PF01875">
    <property type="entry name" value="Memo"/>
    <property type="match status" value="1"/>
</dbReference>
<reference evidence="2" key="1">
    <citation type="submission" date="2019-10" db="EMBL/GenBank/DDBJ databases">
        <title>Metagenomic sequencing of thiosulfate-disproportionating enrichment culture.</title>
        <authorList>
            <person name="Umezawa K."/>
            <person name="Kojima H."/>
            <person name="Fukui M."/>
        </authorList>
    </citation>
    <scope>NUCLEOTIDE SEQUENCE</scope>
    <source>
        <strain evidence="2">45J</strain>
    </source>
</reference>
<dbReference type="Gene3D" id="3.40.830.10">
    <property type="entry name" value="LigB-like"/>
    <property type="match status" value="1"/>
</dbReference>
<gene>
    <name evidence="2" type="ORF">A45J_1927</name>
</gene>
<comment type="caution">
    <text evidence="2">The sequence shown here is derived from an EMBL/GenBank/DDBJ whole genome shotgun (WGS) entry which is preliminary data.</text>
</comment>
<evidence type="ECO:0000313" key="2">
    <source>
        <dbReference type="EMBL" id="GER94168.1"/>
    </source>
</evidence>
<dbReference type="SUPFAM" id="SSF53213">
    <property type="entry name" value="LigB-like"/>
    <property type="match status" value="1"/>
</dbReference>
<protein>
    <submittedName>
        <fullName evidence="2">AmmeMemoRadiSam system protein B</fullName>
    </submittedName>
</protein>
<dbReference type="HAMAP" id="MF_00055">
    <property type="entry name" value="MEMO1"/>
    <property type="match status" value="1"/>
</dbReference>
<name>A0A5J4KX65_9ZZZZ</name>
<dbReference type="EMBL" id="BLAB01000001">
    <property type="protein sequence ID" value="GER94168.1"/>
    <property type="molecule type" value="Genomic_DNA"/>
</dbReference>
<dbReference type="InterPro" id="IPR002737">
    <property type="entry name" value="MEMO1_fam"/>
</dbReference>
<dbReference type="PANTHER" id="PTHR11060:SF0">
    <property type="entry name" value="PROTEIN MEMO1"/>
    <property type="match status" value="1"/>
</dbReference>
<evidence type="ECO:0000256" key="1">
    <source>
        <dbReference type="ARBA" id="ARBA00006315"/>
    </source>
</evidence>
<organism evidence="2">
    <name type="scientific">hot springs metagenome</name>
    <dbReference type="NCBI Taxonomy" id="433727"/>
    <lineage>
        <taxon>unclassified sequences</taxon>
        <taxon>metagenomes</taxon>
        <taxon>ecological metagenomes</taxon>
    </lineage>
</organism>
<sequence length="267" mass="29436">MYRKPAVAGQFYYGIASRLKSQVEEYIIKDAVKEKVIGIISPHAGLMYSGHVAGVVYSSIQFPETFILIGPNHTGLGANVSIMASGQWEIPTGTFSIDEDLSRKILQKSTYLSEDIQAHIFEHSLEVQLPFIAYFSETTKIVPITVMYASLQECKEIGEGIADAIREVDYDVVIAASSDMSHYETDETARRLDNLAIKEVLNLNPEGLYKAVHEHKISMCGFLPVTIMLYAAKALGAKQARLIKYATSGDVSGDYERVVGYAGIVIK</sequence>